<gene>
    <name evidence="1" type="ORF">M947_08325</name>
</gene>
<dbReference type="Pfam" id="PF08843">
    <property type="entry name" value="AbiEii"/>
    <property type="match status" value="1"/>
</dbReference>
<reference evidence="1 2" key="1">
    <citation type="submission" date="2013-07" db="EMBL/GenBank/DDBJ databases">
        <title>Sulfurimonas hongkongensis AST-10 Genome Sequencing.</title>
        <authorList>
            <person name="Cai L."/>
            <person name="Zhang T."/>
        </authorList>
    </citation>
    <scope>NUCLEOTIDE SEQUENCE [LARGE SCALE GENOMIC DNA]</scope>
    <source>
        <strain evidence="1 2">AST-10</strain>
    </source>
</reference>
<proteinExistence type="predicted"/>
<evidence type="ECO:0000313" key="1">
    <source>
        <dbReference type="EMBL" id="EQB39156.1"/>
    </source>
</evidence>
<accession>T0JM60</accession>
<evidence type="ECO:0008006" key="3">
    <source>
        <dbReference type="Google" id="ProtNLM"/>
    </source>
</evidence>
<keyword evidence="2" id="KW-1185">Reference proteome</keyword>
<dbReference type="Gene3D" id="3.10.450.620">
    <property type="entry name" value="JHP933, nucleotidyltransferase-like core domain"/>
    <property type="match status" value="1"/>
</dbReference>
<dbReference type="Proteomes" id="UP000015520">
    <property type="component" value="Unassembled WGS sequence"/>
</dbReference>
<evidence type="ECO:0000313" key="2">
    <source>
        <dbReference type="Proteomes" id="UP000015520"/>
    </source>
</evidence>
<sequence>MANTHPHITAMLQNYDLSKDDPYEALREILQEIVLYALSDASFFNHAVFYGDTALRILYGLPRFSEDLDFSLLKPDPSFDLSKYEKAVLQTLKTYGFEAQIETKVKEQSAVQSAFIKGNTIKHLLAINAPEDIVKSFNAGKLLKIKFEVDTEPPLNFQEEQKLHLTPTPFMVRSMKPSSLFAGKLHAVLCRGWQNRPKGRDWYDMVWYIQNKYQVDLTHLATRLIQSCKALQDTEVELPKEIELYTPELLVNLLQKRVDTLDIELAKQDVHRFIYDEKELEIWSKDFFFAIIQIIKFK</sequence>
<dbReference type="eggNOG" id="COG2253">
    <property type="taxonomic scope" value="Bacteria"/>
</dbReference>
<dbReference type="EMBL" id="AUPZ01000010">
    <property type="protein sequence ID" value="EQB39156.1"/>
    <property type="molecule type" value="Genomic_DNA"/>
</dbReference>
<dbReference type="STRING" id="1172190.M947_08325"/>
<dbReference type="InterPro" id="IPR014942">
    <property type="entry name" value="AbiEii"/>
</dbReference>
<name>T0JM60_9BACT</name>
<comment type="caution">
    <text evidence="1">The sequence shown here is derived from an EMBL/GenBank/DDBJ whole genome shotgun (WGS) entry which is preliminary data.</text>
</comment>
<protein>
    <recommendedName>
        <fullName evidence="3">Nucleotidyltransferase</fullName>
    </recommendedName>
</protein>
<dbReference type="PATRIC" id="fig|1172190.3.peg.1607"/>
<dbReference type="AlphaFoldDB" id="T0JM60"/>
<dbReference type="RefSeq" id="WP_021287920.1">
    <property type="nucleotide sequence ID" value="NZ_AUPZ01000010.1"/>
</dbReference>
<organism evidence="1 2">
    <name type="scientific">Sulfurimonas hongkongensis</name>
    <dbReference type="NCBI Taxonomy" id="1172190"/>
    <lineage>
        <taxon>Bacteria</taxon>
        <taxon>Pseudomonadati</taxon>
        <taxon>Campylobacterota</taxon>
        <taxon>Epsilonproteobacteria</taxon>
        <taxon>Campylobacterales</taxon>
        <taxon>Sulfurimonadaceae</taxon>
        <taxon>Sulfurimonas</taxon>
    </lineage>
</organism>